<dbReference type="Proteomes" id="UP000651112">
    <property type="component" value="Unassembled WGS sequence"/>
</dbReference>
<dbReference type="InterPro" id="IPR003423">
    <property type="entry name" value="OMP_efflux"/>
</dbReference>
<dbReference type="EMBL" id="JACNYL010000006">
    <property type="protein sequence ID" value="MBD1423671.1"/>
    <property type="molecule type" value="Genomic_DNA"/>
</dbReference>
<evidence type="ECO:0000256" key="4">
    <source>
        <dbReference type="ARBA" id="ARBA00022448"/>
    </source>
</evidence>
<evidence type="ECO:0000256" key="6">
    <source>
        <dbReference type="ARBA" id="ARBA00022519"/>
    </source>
</evidence>
<feature type="transmembrane region" description="Helical" evidence="12">
    <location>
        <begin position="440"/>
        <end position="460"/>
    </location>
</feature>
<dbReference type="RefSeq" id="WP_190315453.1">
    <property type="nucleotide sequence ID" value="NZ_JACNYL010000006.1"/>
</dbReference>
<evidence type="ECO:0000313" key="14">
    <source>
        <dbReference type="Proteomes" id="UP000651112"/>
    </source>
</evidence>
<dbReference type="Gene3D" id="3.30.2090.10">
    <property type="entry name" value="Multidrug efflux transporter AcrB TolC docking domain, DN and DC subdomains"/>
    <property type="match status" value="2"/>
</dbReference>
<feature type="transmembrane region" description="Helical" evidence="12">
    <location>
        <begin position="342"/>
        <end position="361"/>
    </location>
</feature>
<dbReference type="Gene3D" id="1.20.1640.10">
    <property type="entry name" value="Multidrug efflux transporter AcrB transmembrane domain"/>
    <property type="match status" value="2"/>
</dbReference>
<feature type="coiled-coil region" evidence="11">
    <location>
        <begin position="1257"/>
        <end position="1306"/>
    </location>
</feature>
<keyword evidence="10" id="KW-1134">Transmembrane beta strand</keyword>
<dbReference type="NCBIfam" id="TIGR00915">
    <property type="entry name" value="2A0602"/>
    <property type="match status" value="1"/>
</dbReference>
<accession>A0ABR7XX85</accession>
<dbReference type="InterPro" id="IPR004764">
    <property type="entry name" value="MdtF-like"/>
</dbReference>
<feature type="transmembrane region" description="Helical" evidence="12">
    <location>
        <begin position="12"/>
        <end position="32"/>
    </location>
</feature>
<reference evidence="13 14" key="1">
    <citation type="submission" date="2020-08" db="EMBL/GenBank/DDBJ databases">
        <title>Sphingobacterium sp. DN00404 isolated from aquaculture water.</title>
        <authorList>
            <person name="Zhang M."/>
        </authorList>
    </citation>
    <scope>NUCLEOTIDE SEQUENCE [LARGE SCALE GENOMIC DNA]</scope>
    <source>
        <strain evidence="13 14">KCTC 42746</strain>
    </source>
</reference>
<evidence type="ECO:0000256" key="9">
    <source>
        <dbReference type="ARBA" id="ARBA00023136"/>
    </source>
</evidence>
<gene>
    <name evidence="13" type="ORF">H8B21_19090</name>
</gene>
<dbReference type="SUPFAM" id="SSF82866">
    <property type="entry name" value="Multidrug efflux transporter AcrB transmembrane domain"/>
    <property type="match status" value="2"/>
</dbReference>
<keyword evidence="10" id="KW-0564">Palmitate</keyword>
<keyword evidence="4" id="KW-0813">Transport</keyword>
<dbReference type="Pfam" id="PF00873">
    <property type="entry name" value="ACR_tran"/>
    <property type="match status" value="1"/>
</dbReference>
<dbReference type="PANTHER" id="PTHR32063:SF9">
    <property type="entry name" value="SIMILAR TO MULTIDRUG RESISTANCE PROTEIN MEXB"/>
    <property type="match status" value="1"/>
</dbReference>
<comment type="caution">
    <text evidence="13">The sequence shown here is derived from an EMBL/GenBank/DDBJ whole genome shotgun (WGS) entry which is preliminary data.</text>
</comment>
<keyword evidence="5" id="KW-1003">Cell membrane</keyword>
<dbReference type="InterPro" id="IPR010131">
    <property type="entry name" value="MdtP/NodT-like"/>
</dbReference>
<evidence type="ECO:0000256" key="2">
    <source>
        <dbReference type="ARBA" id="ARBA00007613"/>
    </source>
</evidence>
<evidence type="ECO:0000256" key="7">
    <source>
        <dbReference type="ARBA" id="ARBA00022692"/>
    </source>
</evidence>
<evidence type="ECO:0000313" key="13">
    <source>
        <dbReference type="EMBL" id="MBD1423671.1"/>
    </source>
</evidence>
<keyword evidence="9 10" id="KW-0472">Membrane</keyword>
<dbReference type="Gene3D" id="1.20.1600.10">
    <property type="entry name" value="Outer membrane efflux proteins (OEP)"/>
    <property type="match status" value="1"/>
</dbReference>
<dbReference type="InterPro" id="IPR027463">
    <property type="entry name" value="AcrB_DN_DC_subdom"/>
</dbReference>
<sequence>MFETYIKRPVLSLVISIFITLLGLLALFTLPITQFPDIVPPSVVVTANYMGANAEVSTDAVAIPLERAINGVAGMTSMNTVSTNNGTTLIQVSFNVGVDPDIAAVNVQNRVTTVLDELPEEVIRAGVTTEKEVNSMLMYLNIYTTDETADERFIYNFTDINILKELKRIDGVGFAEIMGFKDYAMRVWLKPDRLAAYQISTEEVIESLRRQNIEAAPGQTGIGSDKTVNMQQYVLRYPGKFSEPEEYANVPIRARADGSIIRIRDIAEVEFGSLEYEMASKTDGRPSASIMMKQLPGSNAQDVIQSVKERMEELKVMTFPPGMEYSMGYDVSRFLDASMSSVIKTLLEAFILVFLVVFIFLQDIRATIIPILAVPVSLIGALFFMLMMGFSINLLTLFALVLAIGIVVDNGIVVVEAVYAKMEEEHLPPMEATLAAMKEVGSAVIAITLVMSAVFIPVAFLSGPVGIFYRQFSLTLAAAIVISGINALTLTPALCALILKSPHEKKESKGWLNKFFKKFNSSYDKTANGYRSLLTRIAGRRMVTVGMLIFFFVATWGASSILPSGFIPTEDQGMVYVNVTTPPGATVDRTERVLNEVDEIARNLESVETVSTLAGYSLLTEVSGASYGMGMINLKSWDDRDVTVDDVMRELQEKTAHIADAEIEFFPPPTVPGFGNASGFELRLLDRSGNEDLNQTAEVVEEFITALNNSEAIEGVSSSFDVNFPQYMLEVDYDMAAKRGISVENAMTTLQTLMGSFYATNFIRYGQMYKVMVQADPHYRQRPEDVLELFVKTADGEMVRYSSFIQMKRIYGPEQITRYNMFTSAMLNGQPAPGFSTGQAIETVQQLAEQLPQGYAIEWAGMTREQVISGNQAIYIFALCLVFVYLLLSAQYESFLLPLPVILGLPPGIFGSFLFLKLLGLENDIYAQVALVMLIGLLGKNAILIVEYAVLKQKQGMSVLQAAIEGAYVRLRPILMTSFAIIAGLIPLMLATGAGAIGNRTIGTASVGGMLIGTLFGVIIIPGLYVICSRKKKEKKEKKNKMIPKVVTLLVATGLIVSCSVPKQLEKESHAALPTQFDEDSLASVNADTTNIAYRPWKEVFTDPYLKELIDSALVYNYDLQQAVQRIEIAQASFKQRKAALLPSLDVAAEAGLRKYGFYTEEGIGNYDSNFSENLKDDEKIPEPAIPDYFVGVRASWELDLWGKLRAQKNAAFNSLLAENEARRLVETELVTNIASAYYELLSLDAKIRVFDNNIVLNEQALEITELQKEAGRATQLGVQQFKAFLANSRAERERTKQEITLLEHHINYLTGSFDTQVQRAEAGFGDHPLFEKLDIGAPFQMLALRPDIREASFQLIGAEQDVKFAKAAFLPSVVLSPFMGLQAFSFNKLVNIDKSLTYGLAGGLTAPIFNQRQLKSQYETYKAMYGLSFLEYEKRVLNAYNEVSNAVKTQDHIEQRQQYIQEEVEALKGAVDAANELFIAGRVSYLDIITAQKDAVAAELDEVEIQKEELLNEIVIYKALGGGWQ</sequence>
<dbReference type="NCBIfam" id="TIGR01845">
    <property type="entry name" value="outer_NodT"/>
    <property type="match status" value="1"/>
</dbReference>
<dbReference type="Gene3D" id="2.20.200.10">
    <property type="entry name" value="Outer membrane efflux proteins (OEP)"/>
    <property type="match status" value="1"/>
</dbReference>
<feature type="transmembrane region" description="Helical" evidence="12">
    <location>
        <begin position="1002"/>
        <end position="1025"/>
    </location>
</feature>
<dbReference type="Gene3D" id="3.30.70.1430">
    <property type="entry name" value="Multidrug efflux transporter AcrB pore domain"/>
    <property type="match status" value="2"/>
</dbReference>
<keyword evidence="11" id="KW-0175">Coiled coil</keyword>
<protein>
    <submittedName>
        <fullName evidence="13">Efflux RND transporter permease subunit</fullName>
    </submittedName>
</protein>
<evidence type="ECO:0000256" key="11">
    <source>
        <dbReference type="SAM" id="Coils"/>
    </source>
</evidence>
<keyword evidence="6" id="KW-0997">Cell inner membrane</keyword>
<comment type="subcellular location">
    <subcellularLocation>
        <location evidence="1">Cell inner membrane</location>
        <topology evidence="1">Multi-pass membrane protein</topology>
    </subcellularLocation>
    <subcellularLocation>
        <location evidence="10">Cell membrane</location>
        <topology evidence="10">Lipid-anchor</topology>
    </subcellularLocation>
</comment>
<dbReference type="Gene3D" id="3.30.70.1440">
    <property type="entry name" value="Multidrug efflux transporter AcrB pore domain"/>
    <property type="match status" value="1"/>
</dbReference>
<evidence type="ECO:0000256" key="5">
    <source>
        <dbReference type="ARBA" id="ARBA00022475"/>
    </source>
</evidence>
<feature type="coiled-coil region" evidence="11">
    <location>
        <begin position="1487"/>
        <end position="1521"/>
    </location>
</feature>
<feature type="transmembrane region" description="Helical" evidence="12">
    <location>
        <begin position="542"/>
        <end position="562"/>
    </location>
</feature>
<feature type="transmembrane region" description="Helical" evidence="12">
    <location>
        <begin position="872"/>
        <end position="888"/>
    </location>
</feature>
<evidence type="ECO:0000256" key="12">
    <source>
        <dbReference type="SAM" id="Phobius"/>
    </source>
</evidence>
<dbReference type="Gene3D" id="3.30.70.1320">
    <property type="entry name" value="Multidrug efflux transporter AcrB pore domain like"/>
    <property type="match status" value="1"/>
</dbReference>
<feature type="transmembrane region" description="Helical" evidence="12">
    <location>
        <begin position="925"/>
        <end position="950"/>
    </location>
</feature>
<dbReference type="PANTHER" id="PTHR32063">
    <property type="match status" value="1"/>
</dbReference>
<dbReference type="Pfam" id="PF02321">
    <property type="entry name" value="OEP"/>
    <property type="match status" value="2"/>
</dbReference>
<proteinExistence type="inferred from homology"/>
<keyword evidence="10" id="KW-0449">Lipoprotein</keyword>
<feature type="transmembrane region" description="Helical" evidence="12">
    <location>
        <begin position="368"/>
        <end position="388"/>
    </location>
</feature>
<evidence type="ECO:0000256" key="8">
    <source>
        <dbReference type="ARBA" id="ARBA00022989"/>
    </source>
</evidence>
<organism evidence="13 14">
    <name type="scientific">Sphingobacterium chuzhouense</name>
    <dbReference type="NCBI Taxonomy" id="1742264"/>
    <lineage>
        <taxon>Bacteria</taxon>
        <taxon>Pseudomonadati</taxon>
        <taxon>Bacteroidota</taxon>
        <taxon>Sphingobacteriia</taxon>
        <taxon>Sphingobacteriales</taxon>
        <taxon>Sphingobacteriaceae</taxon>
        <taxon>Sphingobacterium</taxon>
    </lineage>
</organism>
<evidence type="ECO:0000256" key="1">
    <source>
        <dbReference type="ARBA" id="ARBA00004429"/>
    </source>
</evidence>
<feature type="transmembrane region" description="Helical" evidence="12">
    <location>
        <begin position="895"/>
        <end position="919"/>
    </location>
</feature>
<comment type="similarity">
    <text evidence="2 10">Belongs to the outer membrane factor (OMF) (TC 1.B.17) family.</text>
</comment>
<keyword evidence="8 12" id="KW-1133">Transmembrane helix</keyword>
<evidence type="ECO:0000256" key="3">
    <source>
        <dbReference type="ARBA" id="ARBA00010942"/>
    </source>
</evidence>
<comment type="similarity">
    <text evidence="3">Belongs to the resistance-nodulation-cell division (RND) (TC 2.A.6) family.</text>
</comment>
<keyword evidence="7 10" id="KW-0812">Transmembrane</keyword>
<feature type="transmembrane region" description="Helical" evidence="12">
    <location>
        <begin position="472"/>
        <end position="499"/>
    </location>
</feature>
<evidence type="ECO:0000256" key="10">
    <source>
        <dbReference type="RuleBase" id="RU362097"/>
    </source>
</evidence>
<dbReference type="SUPFAM" id="SSF56954">
    <property type="entry name" value="Outer membrane efflux proteins (OEP)"/>
    <property type="match status" value="1"/>
</dbReference>
<dbReference type="SUPFAM" id="SSF82714">
    <property type="entry name" value="Multidrug efflux transporter AcrB TolC docking domain, DN and DC subdomains"/>
    <property type="match status" value="2"/>
</dbReference>
<dbReference type="InterPro" id="IPR001036">
    <property type="entry name" value="Acrflvin-R"/>
</dbReference>
<feature type="transmembrane region" description="Helical" evidence="12">
    <location>
        <begin position="1046"/>
        <end position="1065"/>
    </location>
</feature>
<dbReference type="SUPFAM" id="SSF82693">
    <property type="entry name" value="Multidrug efflux transporter AcrB pore domain, PN1, PN2, PC1 and PC2 subdomains"/>
    <property type="match status" value="3"/>
</dbReference>
<feature type="transmembrane region" description="Helical" evidence="12">
    <location>
        <begin position="971"/>
        <end position="990"/>
    </location>
</feature>
<feature type="transmembrane region" description="Helical" evidence="12">
    <location>
        <begin position="394"/>
        <end position="419"/>
    </location>
</feature>
<keyword evidence="14" id="KW-1185">Reference proteome</keyword>
<name>A0ABR7XX85_9SPHI</name>
<dbReference type="PRINTS" id="PR00702">
    <property type="entry name" value="ACRIFLAVINRP"/>
</dbReference>